<dbReference type="AlphaFoldDB" id="A0A517WSA9"/>
<evidence type="ECO:0000313" key="2">
    <source>
        <dbReference type="Proteomes" id="UP000318384"/>
    </source>
</evidence>
<sequence>MSRLLILFALIPTSLYAEPPEKDVWSVYEYPELIPVFRYPVSTPNGILKDQKKLDDRYFRSLIKKSIFIKSQPDS</sequence>
<evidence type="ECO:0000313" key="1">
    <source>
        <dbReference type="EMBL" id="QDU08145.1"/>
    </source>
</evidence>
<keyword evidence="2" id="KW-1185">Reference proteome</keyword>
<protein>
    <submittedName>
        <fullName evidence="1">Uncharacterized protein</fullName>
    </submittedName>
</protein>
<accession>A0A517WSA9</accession>
<dbReference type="Proteomes" id="UP000318384">
    <property type="component" value="Chromosome"/>
</dbReference>
<organism evidence="1 2">
    <name type="scientific">Gimesia aquarii</name>
    <dbReference type="NCBI Taxonomy" id="2527964"/>
    <lineage>
        <taxon>Bacteria</taxon>
        <taxon>Pseudomonadati</taxon>
        <taxon>Planctomycetota</taxon>
        <taxon>Planctomycetia</taxon>
        <taxon>Planctomycetales</taxon>
        <taxon>Planctomycetaceae</taxon>
        <taxon>Gimesia</taxon>
    </lineage>
</organism>
<name>A0A517WSA9_9PLAN</name>
<dbReference type="EMBL" id="CP037422">
    <property type="protein sequence ID" value="QDU08145.1"/>
    <property type="molecule type" value="Genomic_DNA"/>
</dbReference>
<proteinExistence type="predicted"/>
<reference evidence="1 2" key="1">
    <citation type="submission" date="2019-03" db="EMBL/GenBank/DDBJ databases">
        <title>Deep-cultivation of Planctomycetes and their phenomic and genomic characterization uncovers novel biology.</title>
        <authorList>
            <person name="Wiegand S."/>
            <person name="Jogler M."/>
            <person name="Boedeker C."/>
            <person name="Pinto D."/>
            <person name="Vollmers J."/>
            <person name="Rivas-Marin E."/>
            <person name="Kohn T."/>
            <person name="Peeters S.H."/>
            <person name="Heuer A."/>
            <person name="Rast P."/>
            <person name="Oberbeckmann S."/>
            <person name="Bunk B."/>
            <person name="Jeske O."/>
            <person name="Meyerdierks A."/>
            <person name="Storesund J.E."/>
            <person name="Kallscheuer N."/>
            <person name="Luecker S."/>
            <person name="Lage O.M."/>
            <person name="Pohl T."/>
            <person name="Merkel B.J."/>
            <person name="Hornburger P."/>
            <person name="Mueller R.-W."/>
            <person name="Bruemmer F."/>
            <person name="Labrenz M."/>
            <person name="Spormann A.M."/>
            <person name="Op den Camp H."/>
            <person name="Overmann J."/>
            <person name="Amann R."/>
            <person name="Jetten M.S.M."/>
            <person name="Mascher T."/>
            <person name="Medema M.H."/>
            <person name="Devos D.P."/>
            <person name="Kaster A.-K."/>
            <person name="Ovreas L."/>
            <person name="Rohde M."/>
            <person name="Galperin M.Y."/>
            <person name="Jogler C."/>
        </authorList>
    </citation>
    <scope>NUCLEOTIDE SEQUENCE [LARGE SCALE GENOMIC DNA]</scope>
    <source>
        <strain evidence="1 2">V202</strain>
    </source>
</reference>
<gene>
    <name evidence="1" type="ORF">V202x_15090</name>
</gene>